<feature type="region of interest" description="Disordered" evidence="1">
    <location>
        <begin position="1"/>
        <end position="22"/>
    </location>
</feature>
<proteinExistence type="predicted"/>
<sequence>MVRRPDVCSSDGSETIAASRSQQELQRLRLSLSPSQQLSTPLIIARGVWCASHGGDGPRHRSLDVRASPPQRPGKVPGGTQGVCSGIVLPPLLPQLERLDPTVSGADRVAAPHSPTFRHRFGSRNPRVLSVAPDGGEASLLVSQRQWARQRPG</sequence>
<comment type="caution">
    <text evidence="2">The sequence shown here is derived from an EMBL/GenBank/DDBJ whole genome shotgun (WGS) entry which is preliminary data.</text>
</comment>
<keyword evidence="3" id="KW-1185">Reference proteome</keyword>
<name>A0AAV7TZP0_PLEWA</name>
<dbReference type="EMBL" id="JANPWB010000006">
    <property type="protein sequence ID" value="KAJ1181891.1"/>
    <property type="molecule type" value="Genomic_DNA"/>
</dbReference>
<gene>
    <name evidence="2" type="ORF">NDU88_007090</name>
</gene>
<dbReference type="AlphaFoldDB" id="A0AAV7TZP0"/>
<protein>
    <submittedName>
        <fullName evidence="2">Uncharacterized protein</fullName>
    </submittedName>
</protein>
<dbReference type="Proteomes" id="UP001066276">
    <property type="component" value="Chromosome 3_2"/>
</dbReference>
<evidence type="ECO:0000313" key="2">
    <source>
        <dbReference type="EMBL" id="KAJ1181891.1"/>
    </source>
</evidence>
<evidence type="ECO:0000256" key="1">
    <source>
        <dbReference type="SAM" id="MobiDB-lite"/>
    </source>
</evidence>
<organism evidence="2 3">
    <name type="scientific">Pleurodeles waltl</name>
    <name type="common">Iberian ribbed newt</name>
    <dbReference type="NCBI Taxonomy" id="8319"/>
    <lineage>
        <taxon>Eukaryota</taxon>
        <taxon>Metazoa</taxon>
        <taxon>Chordata</taxon>
        <taxon>Craniata</taxon>
        <taxon>Vertebrata</taxon>
        <taxon>Euteleostomi</taxon>
        <taxon>Amphibia</taxon>
        <taxon>Batrachia</taxon>
        <taxon>Caudata</taxon>
        <taxon>Salamandroidea</taxon>
        <taxon>Salamandridae</taxon>
        <taxon>Pleurodelinae</taxon>
        <taxon>Pleurodeles</taxon>
    </lineage>
</organism>
<accession>A0AAV7TZP0</accession>
<reference evidence="2" key="1">
    <citation type="journal article" date="2022" name="bioRxiv">
        <title>Sequencing and chromosome-scale assembly of the giantPleurodeles waltlgenome.</title>
        <authorList>
            <person name="Brown T."/>
            <person name="Elewa A."/>
            <person name="Iarovenko S."/>
            <person name="Subramanian E."/>
            <person name="Araus A.J."/>
            <person name="Petzold A."/>
            <person name="Susuki M."/>
            <person name="Suzuki K.-i.T."/>
            <person name="Hayashi T."/>
            <person name="Toyoda A."/>
            <person name="Oliveira C."/>
            <person name="Osipova E."/>
            <person name="Leigh N.D."/>
            <person name="Simon A."/>
            <person name="Yun M.H."/>
        </authorList>
    </citation>
    <scope>NUCLEOTIDE SEQUENCE</scope>
    <source>
        <strain evidence="2">20211129_DDA</strain>
        <tissue evidence="2">Liver</tissue>
    </source>
</reference>
<evidence type="ECO:0000313" key="3">
    <source>
        <dbReference type="Proteomes" id="UP001066276"/>
    </source>
</evidence>
<feature type="region of interest" description="Disordered" evidence="1">
    <location>
        <begin position="54"/>
        <end position="82"/>
    </location>
</feature>